<reference evidence="1" key="1">
    <citation type="submission" date="2024-02" db="EMBL/GenBank/DDBJ databases">
        <authorList>
            <consortium name="ELIXIR-Norway"/>
            <consortium name="Elixir Norway"/>
        </authorList>
    </citation>
    <scope>NUCLEOTIDE SEQUENCE</scope>
</reference>
<dbReference type="Proteomes" id="UP001497444">
    <property type="component" value="Unassembled WGS sequence"/>
</dbReference>
<proteinExistence type="predicted"/>
<evidence type="ECO:0000313" key="1">
    <source>
        <dbReference type="EMBL" id="CAK9251275.1"/>
    </source>
</evidence>
<protein>
    <submittedName>
        <fullName evidence="1">Uncharacterized protein</fullName>
    </submittedName>
</protein>
<name>A0ABP0VCU0_9BRYO</name>
<comment type="caution">
    <text evidence="1">The sequence shown here is derived from an EMBL/GenBank/DDBJ whole genome shotgun (WGS) entry which is preliminary data.</text>
</comment>
<sequence>MLTSYRNLRTMAEVYNGILDAFTERGIITLDSRKQAEVAIEWLDHWLTAQLSDPAVILVPENVKKRVDFAYLAYSQAISRIQSDDVVAELEEKWRRCIVKVPIERF</sequence>
<accession>A0ABP0VCU0</accession>
<evidence type="ECO:0000313" key="2">
    <source>
        <dbReference type="Proteomes" id="UP001497444"/>
    </source>
</evidence>
<gene>
    <name evidence="1" type="ORF">CSSPJE1EN1_LOCUS26653</name>
</gene>
<keyword evidence="2" id="KW-1185">Reference proteome</keyword>
<dbReference type="EMBL" id="CAXAQS010000349">
    <property type="protein sequence ID" value="CAK9251275.1"/>
    <property type="molecule type" value="Genomic_DNA"/>
</dbReference>
<organism evidence="1 2">
    <name type="scientific">Sphagnum jensenii</name>
    <dbReference type="NCBI Taxonomy" id="128206"/>
    <lineage>
        <taxon>Eukaryota</taxon>
        <taxon>Viridiplantae</taxon>
        <taxon>Streptophyta</taxon>
        <taxon>Embryophyta</taxon>
        <taxon>Bryophyta</taxon>
        <taxon>Sphagnophytina</taxon>
        <taxon>Sphagnopsida</taxon>
        <taxon>Sphagnales</taxon>
        <taxon>Sphagnaceae</taxon>
        <taxon>Sphagnum</taxon>
    </lineage>
</organism>